<dbReference type="GO" id="GO:0003677">
    <property type="term" value="F:DNA binding"/>
    <property type="evidence" value="ECO:0007669"/>
    <property type="project" value="UniProtKB-KW"/>
</dbReference>
<dbReference type="InterPro" id="IPR014036">
    <property type="entry name" value="DeoR-like_C"/>
</dbReference>
<dbReference type="SUPFAM" id="SSF100950">
    <property type="entry name" value="NagB/RpiA/CoA transferase-like"/>
    <property type="match status" value="1"/>
</dbReference>
<dbReference type="InterPro" id="IPR001034">
    <property type="entry name" value="DeoR_HTH"/>
</dbReference>
<dbReference type="InterPro" id="IPR037171">
    <property type="entry name" value="NagB/RpiA_transferase-like"/>
</dbReference>
<dbReference type="Pfam" id="PF08220">
    <property type="entry name" value="HTH_DeoR"/>
    <property type="match status" value="1"/>
</dbReference>
<evidence type="ECO:0000256" key="1">
    <source>
        <dbReference type="ARBA" id="ARBA00023015"/>
    </source>
</evidence>
<keyword evidence="5" id="KW-1185">Reference proteome</keyword>
<name>A0ABW0F3S0_9HYPH</name>
<evidence type="ECO:0000259" key="3">
    <source>
        <dbReference type="PROSITE" id="PS51000"/>
    </source>
</evidence>
<evidence type="ECO:0000256" key="2">
    <source>
        <dbReference type="ARBA" id="ARBA00023163"/>
    </source>
</evidence>
<keyword evidence="1" id="KW-0805">Transcription regulation</keyword>
<dbReference type="InterPro" id="IPR050313">
    <property type="entry name" value="Carb_Metab_HTH_regulators"/>
</dbReference>
<dbReference type="Pfam" id="PF00455">
    <property type="entry name" value="DeoRC"/>
    <property type="match status" value="1"/>
</dbReference>
<dbReference type="InterPro" id="IPR036390">
    <property type="entry name" value="WH_DNA-bd_sf"/>
</dbReference>
<comment type="caution">
    <text evidence="4">The sequence shown here is derived from an EMBL/GenBank/DDBJ whole genome shotgun (WGS) entry which is preliminary data.</text>
</comment>
<dbReference type="SMART" id="SM01134">
    <property type="entry name" value="DeoRC"/>
    <property type="match status" value="1"/>
</dbReference>
<keyword evidence="2" id="KW-0804">Transcription</keyword>
<keyword evidence="4" id="KW-0238">DNA-binding</keyword>
<sequence>MLERERHRLIVKLTNERSIIALSDLVDMLDASEATIRRDIAALDRNGELRRVRGGAEALRPRHQHQLAGVPFAMSRDVNVAQKEAIAREAAMLIEDGMSVILNAGSTTFELARLLRGRSLDVLTNSFSIASELLSARPGCRVTIPSGTVYPEHNIILSSFEHDGTESFAGEILFMSCYGLGRAGATEMDPLIARAAQKLVRRAERVVVLADSSKLRMRSSMLVAPLEDIDIVITDSGAGEAEIALLRSLCPDVRVMEAAAGGKASAMRSTS</sequence>
<feature type="domain" description="HTH deoR-type" evidence="3">
    <location>
        <begin position="3"/>
        <end position="58"/>
    </location>
</feature>
<dbReference type="EMBL" id="JBHSLI010000004">
    <property type="protein sequence ID" value="MFC5293621.1"/>
    <property type="molecule type" value="Genomic_DNA"/>
</dbReference>
<dbReference type="Proteomes" id="UP001595976">
    <property type="component" value="Unassembled WGS sequence"/>
</dbReference>
<evidence type="ECO:0000313" key="4">
    <source>
        <dbReference type="EMBL" id="MFC5293621.1"/>
    </source>
</evidence>
<proteinExistence type="predicted"/>
<dbReference type="SMART" id="SM00420">
    <property type="entry name" value="HTH_DEOR"/>
    <property type="match status" value="1"/>
</dbReference>
<dbReference type="RefSeq" id="WP_158444020.1">
    <property type="nucleotide sequence ID" value="NZ_JAOAOS010000004.1"/>
</dbReference>
<dbReference type="PANTHER" id="PTHR30363">
    <property type="entry name" value="HTH-TYPE TRANSCRIPTIONAL REGULATOR SRLR-RELATED"/>
    <property type="match status" value="1"/>
</dbReference>
<dbReference type="SUPFAM" id="SSF46785">
    <property type="entry name" value="Winged helix' DNA-binding domain"/>
    <property type="match status" value="1"/>
</dbReference>
<dbReference type="PRINTS" id="PR00037">
    <property type="entry name" value="HTHLACR"/>
</dbReference>
<dbReference type="PROSITE" id="PS51000">
    <property type="entry name" value="HTH_DEOR_2"/>
    <property type="match status" value="1"/>
</dbReference>
<organism evidence="4 5">
    <name type="scientific">Bosea minatitlanensis</name>
    <dbReference type="NCBI Taxonomy" id="128782"/>
    <lineage>
        <taxon>Bacteria</taxon>
        <taxon>Pseudomonadati</taxon>
        <taxon>Pseudomonadota</taxon>
        <taxon>Alphaproteobacteria</taxon>
        <taxon>Hyphomicrobiales</taxon>
        <taxon>Boseaceae</taxon>
        <taxon>Bosea</taxon>
    </lineage>
</organism>
<reference evidence="5" key="1">
    <citation type="journal article" date="2019" name="Int. J. Syst. Evol. Microbiol.">
        <title>The Global Catalogue of Microorganisms (GCM) 10K type strain sequencing project: providing services to taxonomists for standard genome sequencing and annotation.</title>
        <authorList>
            <consortium name="The Broad Institute Genomics Platform"/>
            <consortium name="The Broad Institute Genome Sequencing Center for Infectious Disease"/>
            <person name="Wu L."/>
            <person name="Ma J."/>
        </authorList>
    </citation>
    <scope>NUCLEOTIDE SEQUENCE [LARGE SCALE GENOMIC DNA]</scope>
    <source>
        <strain evidence="5">CGMCC 1.15643</strain>
    </source>
</reference>
<accession>A0ABW0F3S0</accession>
<evidence type="ECO:0000313" key="5">
    <source>
        <dbReference type="Proteomes" id="UP001595976"/>
    </source>
</evidence>
<protein>
    <submittedName>
        <fullName evidence="4">DeoR/GlpR family DNA-binding transcription regulator</fullName>
    </submittedName>
</protein>
<gene>
    <name evidence="4" type="ORF">ACFPK2_11540</name>
</gene>
<dbReference type="PANTHER" id="PTHR30363:SF55">
    <property type="entry name" value="HTH-TYPE TRANSCRIPTIONAL REGULATOR ULAR"/>
    <property type="match status" value="1"/>
</dbReference>